<evidence type="ECO:0000313" key="2">
    <source>
        <dbReference type="EMBL" id="KAA5802212.1"/>
    </source>
</evidence>
<accession>A0A5M6ZBW6</accession>
<proteinExistence type="predicted"/>
<keyword evidence="3" id="KW-1185">Reference proteome</keyword>
<evidence type="ECO:0000256" key="1">
    <source>
        <dbReference type="SAM" id="Phobius"/>
    </source>
</evidence>
<name>A0A5M6ZBW6_9PROT</name>
<sequence length="121" mass="13625">MGRLFGQMTGRSLRLSITLFLAFVMSYLFLGVLAFQFPETLRVLLRWAADAERFLTTTGLPARYNNFIEIYLSKATILLVFLTIFSRIVIAVVATIVNESFRSLGPAKPKTAQPRRPAPAR</sequence>
<gene>
    <name evidence="2" type="ORF">F1654_10250</name>
</gene>
<keyword evidence="1" id="KW-1133">Transmembrane helix</keyword>
<organism evidence="2 3">
    <name type="scientific">Alkalicaulis satelles</name>
    <dbReference type="NCBI Taxonomy" id="2609175"/>
    <lineage>
        <taxon>Bacteria</taxon>
        <taxon>Pseudomonadati</taxon>
        <taxon>Pseudomonadota</taxon>
        <taxon>Alphaproteobacteria</taxon>
        <taxon>Maricaulales</taxon>
        <taxon>Maricaulaceae</taxon>
        <taxon>Alkalicaulis</taxon>
    </lineage>
</organism>
<feature type="transmembrane region" description="Helical" evidence="1">
    <location>
        <begin position="12"/>
        <end position="37"/>
    </location>
</feature>
<reference evidence="2 3" key="1">
    <citation type="submission" date="2019-09" db="EMBL/GenBank/DDBJ databases">
        <authorList>
            <person name="Kevbrin V."/>
            <person name="Grouzdev D.S."/>
        </authorList>
    </citation>
    <scope>NUCLEOTIDE SEQUENCE [LARGE SCALE GENOMIC DNA]</scope>
    <source>
        <strain evidence="2 3">G-192</strain>
    </source>
</reference>
<keyword evidence="1" id="KW-0812">Transmembrane</keyword>
<keyword evidence="1" id="KW-0472">Membrane</keyword>
<evidence type="ECO:0000313" key="3">
    <source>
        <dbReference type="Proteomes" id="UP000325122"/>
    </source>
</evidence>
<feature type="transmembrane region" description="Helical" evidence="1">
    <location>
        <begin position="75"/>
        <end position="97"/>
    </location>
</feature>
<dbReference type="EMBL" id="VWOJ01000003">
    <property type="protein sequence ID" value="KAA5802212.1"/>
    <property type="molecule type" value="Genomic_DNA"/>
</dbReference>
<dbReference type="Proteomes" id="UP000325122">
    <property type="component" value="Unassembled WGS sequence"/>
</dbReference>
<protein>
    <submittedName>
        <fullName evidence="2">Uncharacterized protein</fullName>
    </submittedName>
</protein>
<dbReference type="AlphaFoldDB" id="A0A5M6ZBW6"/>
<dbReference type="RefSeq" id="WP_150023463.1">
    <property type="nucleotide sequence ID" value="NZ_VWOJ01000003.1"/>
</dbReference>
<comment type="caution">
    <text evidence="2">The sequence shown here is derived from an EMBL/GenBank/DDBJ whole genome shotgun (WGS) entry which is preliminary data.</text>
</comment>